<dbReference type="RefSeq" id="WP_105184786.1">
    <property type="nucleotide sequence ID" value="NZ_BAAAGO010000042.1"/>
</dbReference>
<dbReference type="InterPro" id="IPR036259">
    <property type="entry name" value="MFS_trans_sf"/>
</dbReference>
<feature type="transmembrane region" description="Helical" evidence="8">
    <location>
        <begin position="69"/>
        <end position="87"/>
    </location>
</feature>
<feature type="compositionally biased region" description="Low complexity" evidence="7">
    <location>
        <begin position="218"/>
        <end position="239"/>
    </location>
</feature>
<evidence type="ECO:0000256" key="6">
    <source>
        <dbReference type="ARBA" id="ARBA00023136"/>
    </source>
</evidence>
<dbReference type="EMBL" id="LT985188">
    <property type="protein sequence ID" value="SPD85587.1"/>
    <property type="molecule type" value="Genomic_DNA"/>
</dbReference>
<dbReference type="GO" id="GO:0022857">
    <property type="term" value="F:transmembrane transporter activity"/>
    <property type="evidence" value="ECO:0007669"/>
    <property type="project" value="InterPro"/>
</dbReference>
<accession>A0A2N9JBS4</accession>
<dbReference type="AlphaFoldDB" id="A0A2N9JBS4"/>
<keyword evidence="6 8" id="KW-0472">Membrane</keyword>
<evidence type="ECO:0000313" key="10">
    <source>
        <dbReference type="EMBL" id="SPD85587.1"/>
    </source>
</evidence>
<keyword evidence="3" id="KW-0813">Transport</keyword>
<evidence type="ECO:0000256" key="2">
    <source>
        <dbReference type="ARBA" id="ARBA00008335"/>
    </source>
</evidence>
<organism evidence="10 11">
    <name type="scientific">Micropruina glycogenica</name>
    <dbReference type="NCBI Taxonomy" id="75385"/>
    <lineage>
        <taxon>Bacteria</taxon>
        <taxon>Bacillati</taxon>
        <taxon>Actinomycetota</taxon>
        <taxon>Actinomycetes</taxon>
        <taxon>Propionibacteriales</taxon>
        <taxon>Nocardioidaceae</taxon>
        <taxon>Micropruina</taxon>
    </lineage>
</organism>
<comment type="subcellular location">
    <subcellularLocation>
        <location evidence="1">Cell membrane</location>
        <topology evidence="1">Multi-pass membrane protein</topology>
    </subcellularLocation>
</comment>
<reference evidence="10 11" key="1">
    <citation type="submission" date="2018-02" db="EMBL/GenBank/DDBJ databases">
        <authorList>
            <person name="Cohen D.B."/>
            <person name="Kent A.D."/>
        </authorList>
    </citation>
    <scope>NUCLEOTIDE SEQUENCE [LARGE SCALE GENOMIC DNA]</scope>
    <source>
        <strain evidence="10">1</strain>
    </source>
</reference>
<feature type="transmembrane region" description="Helical" evidence="8">
    <location>
        <begin position="193"/>
        <end position="210"/>
    </location>
</feature>
<feature type="transmembrane region" description="Helical" evidence="8">
    <location>
        <begin position="154"/>
        <end position="173"/>
    </location>
</feature>
<name>A0A2N9JBS4_9ACTN</name>
<dbReference type="Gene3D" id="1.20.1250.20">
    <property type="entry name" value="MFS general substrate transporter like domains"/>
    <property type="match status" value="1"/>
</dbReference>
<evidence type="ECO:0000256" key="5">
    <source>
        <dbReference type="ARBA" id="ARBA00022989"/>
    </source>
</evidence>
<feature type="domain" description="Major facilitator superfamily (MFS) profile" evidence="9">
    <location>
        <begin position="3"/>
        <end position="300"/>
    </location>
</feature>
<dbReference type="PANTHER" id="PTHR23514">
    <property type="entry name" value="BYPASS OF STOP CODON PROTEIN 6"/>
    <property type="match status" value="1"/>
</dbReference>
<evidence type="ECO:0000256" key="1">
    <source>
        <dbReference type="ARBA" id="ARBA00004651"/>
    </source>
</evidence>
<evidence type="ECO:0000256" key="8">
    <source>
        <dbReference type="SAM" id="Phobius"/>
    </source>
</evidence>
<keyword evidence="5 8" id="KW-1133">Transmembrane helix</keyword>
<dbReference type="InterPro" id="IPR051788">
    <property type="entry name" value="MFS_Transporter"/>
</dbReference>
<evidence type="ECO:0000256" key="4">
    <source>
        <dbReference type="ARBA" id="ARBA00022692"/>
    </source>
</evidence>
<dbReference type="PROSITE" id="PS50850">
    <property type="entry name" value="MFS"/>
    <property type="match status" value="1"/>
</dbReference>
<feature type="transmembrane region" description="Helical" evidence="8">
    <location>
        <begin position="267"/>
        <end position="286"/>
    </location>
</feature>
<proteinExistence type="inferred from homology"/>
<evidence type="ECO:0000259" key="9">
    <source>
        <dbReference type="PROSITE" id="PS50850"/>
    </source>
</evidence>
<dbReference type="InterPro" id="IPR020846">
    <property type="entry name" value="MFS_dom"/>
</dbReference>
<feature type="region of interest" description="Disordered" evidence="7">
    <location>
        <begin position="215"/>
        <end position="244"/>
    </location>
</feature>
<keyword evidence="11" id="KW-1185">Reference proteome</keyword>
<keyword evidence="4 8" id="KW-0812">Transmembrane</keyword>
<dbReference type="SUPFAM" id="SSF103473">
    <property type="entry name" value="MFS general substrate transporter"/>
    <property type="match status" value="1"/>
</dbReference>
<dbReference type="InterPro" id="IPR011701">
    <property type="entry name" value="MFS"/>
</dbReference>
<feature type="transmembrane region" description="Helical" evidence="8">
    <location>
        <begin position="41"/>
        <end position="62"/>
    </location>
</feature>
<feature type="transmembrane region" description="Helical" evidence="8">
    <location>
        <begin position="126"/>
        <end position="148"/>
    </location>
</feature>
<comment type="similarity">
    <text evidence="2">Belongs to the major facilitator superfamily.</text>
</comment>
<dbReference type="PANTHER" id="PTHR23514:SF3">
    <property type="entry name" value="BYPASS OF STOP CODON PROTEIN 6"/>
    <property type="match status" value="1"/>
</dbReference>
<evidence type="ECO:0000256" key="3">
    <source>
        <dbReference type="ARBA" id="ARBA00022448"/>
    </source>
</evidence>
<dbReference type="GO" id="GO:0005886">
    <property type="term" value="C:plasma membrane"/>
    <property type="evidence" value="ECO:0007669"/>
    <property type="project" value="UniProtKB-SubCell"/>
</dbReference>
<dbReference type="Proteomes" id="UP000238164">
    <property type="component" value="Chromosome 1"/>
</dbReference>
<dbReference type="Pfam" id="PF07690">
    <property type="entry name" value="MFS_1"/>
    <property type="match status" value="1"/>
</dbReference>
<evidence type="ECO:0000256" key="7">
    <source>
        <dbReference type="SAM" id="MobiDB-lite"/>
    </source>
</evidence>
<sequence>MFVVQLAYLAFFSIALPDSMLGVAWPSMRLSFDQPLSAAGLVPPVGVAAAVVSTIAAPYLTARWGVGRLLAAGTALSAAALAGSALTPTWWGFLVTVALGGLASGAIDATLNAFAARRFGPQQINLLHACYGVGAVVSPLLVTVALATGAGWRAAFGVVAGLMFVIAVVFTVARHGWDDGVPAAASPAATSEGRVWSLPATLGLVTVVLARRPPPGRPLARGSGSCRPRSPRTTPARSAWPNDSAPGPCWASLPGLLGLALDHDARWFALGLALLSLLIAGLLRLIGRRAGTAPQVPEGQ</sequence>
<dbReference type="KEGG" id="mgg:MPLG2_0551"/>
<gene>
    <name evidence="10" type="ORF">MPLG2_0551</name>
</gene>
<protein>
    <recommendedName>
        <fullName evidence="9">Major facilitator superfamily (MFS) profile domain-containing protein</fullName>
    </recommendedName>
</protein>
<feature type="transmembrane region" description="Helical" evidence="8">
    <location>
        <begin position="93"/>
        <end position="114"/>
    </location>
</feature>
<dbReference type="OrthoDB" id="9795150at2"/>
<evidence type="ECO:0000313" key="11">
    <source>
        <dbReference type="Proteomes" id="UP000238164"/>
    </source>
</evidence>